<feature type="transmembrane region" description="Helical" evidence="7">
    <location>
        <begin position="365"/>
        <end position="390"/>
    </location>
</feature>
<keyword evidence="5 7" id="KW-1133">Transmembrane helix</keyword>
<sequence>MSSDKFEKSSSHGHVNVFDGITSGHEETYYDPSKESWATRAGLNLESFKRAPGSTRGLIAHGDIPPELLAYDNPMLQQKMRPRHLQMIAVGGAIGTGLFVGSGYALSVGGPAGILLAWVIMGIMVFFLAQALGELAIVYPVSGGFFTLASRMLDPAVGCALGWNYAFQWAVTLPLEITVATSTVMYWENAANIPLAAWYTIFYIIIIIGALFGTLGYAETEFWVSALKLFVVVMFLFIAVVCVCGGGPAGSVYDEYIGARYWYEPGAFANGFKGVCSVFITAAFSYAGSEIVSFAATETPNPRKTMPPAIKNIFWRIIIVYLTLILLIGLAIPYDEPLLSEGEGANGSPFVIVMRRANIAGLDSFVNITIVLAVLAMGMSCIYGGTRPIVALSEMGYGPKFLTYVDKSGRPLWAVALLVAFGPIAYLNLIPNAGSDVFTWLLALSGLSTLFTWLTICLTHIRFRRAWAVQGHSVEELPYQAFGGVWGSYLSAVLIVLILIAQFYSAVWPIGEAPKGKEAAEGFFMIWLSLPVILFMYGVSWACIRTRPKRACDIDLDTGRKSWLTVEEMRQFRAERAAKPWYKRLYRLLFA</sequence>
<evidence type="ECO:0000256" key="3">
    <source>
        <dbReference type="ARBA" id="ARBA00022692"/>
    </source>
</evidence>
<dbReference type="InterPro" id="IPR004840">
    <property type="entry name" value="Amino_acid_permease_CS"/>
</dbReference>
<name>A0A0J0XS44_9TREE</name>
<dbReference type="EMBL" id="KQ087191">
    <property type="protein sequence ID" value="KLT43887.1"/>
    <property type="molecule type" value="Genomic_DNA"/>
</dbReference>
<protein>
    <submittedName>
        <fullName evidence="9">Amino-acid permease inda1</fullName>
    </submittedName>
</protein>
<feature type="transmembrane region" description="Helical" evidence="7">
    <location>
        <begin position="85"/>
        <end position="106"/>
    </location>
</feature>
<keyword evidence="4" id="KW-0029">Amino-acid transport</keyword>
<keyword evidence="6 7" id="KW-0472">Membrane</keyword>
<organism evidence="9 10">
    <name type="scientific">Cutaneotrichosporon oleaginosum</name>
    <dbReference type="NCBI Taxonomy" id="879819"/>
    <lineage>
        <taxon>Eukaryota</taxon>
        <taxon>Fungi</taxon>
        <taxon>Dikarya</taxon>
        <taxon>Basidiomycota</taxon>
        <taxon>Agaricomycotina</taxon>
        <taxon>Tremellomycetes</taxon>
        <taxon>Trichosporonales</taxon>
        <taxon>Trichosporonaceae</taxon>
        <taxon>Cutaneotrichosporon</taxon>
    </lineage>
</organism>
<comment type="subcellular location">
    <subcellularLocation>
        <location evidence="1">Membrane</location>
        <topology evidence="1">Multi-pass membrane protein</topology>
    </subcellularLocation>
</comment>
<feature type="domain" description="Amino acid permease/ SLC12A" evidence="8">
    <location>
        <begin position="84"/>
        <end position="546"/>
    </location>
</feature>
<evidence type="ECO:0000256" key="2">
    <source>
        <dbReference type="ARBA" id="ARBA00022448"/>
    </source>
</evidence>
<evidence type="ECO:0000256" key="7">
    <source>
        <dbReference type="SAM" id="Phobius"/>
    </source>
</evidence>
<feature type="transmembrane region" description="Helical" evidence="7">
    <location>
        <begin position="481"/>
        <end position="504"/>
    </location>
</feature>
<feature type="transmembrane region" description="Helical" evidence="7">
    <location>
        <begin position="411"/>
        <end position="431"/>
    </location>
</feature>
<dbReference type="Proteomes" id="UP000053611">
    <property type="component" value="Unassembled WGS sequence"/>
</dbReference>
<evidence type="ECO:0000259" key="8">
    <source>
        <dbReference type="Pfam" id="PF00324"/>
    </source>
</evidence>
<feature type="transmembrane region" description="Helical" evidence="7">
    <location>
        <begin position="229"/>
        <end position="253"/>
    </location>
</feature>
<dbReference type="PIRSF" id="PIRSF006060">
    <property type="entry name" value="AA_transporter"/>
    <property type="match status" value="1"/>
</dbReference>
<feature type="transmembrane region" description="Helical" evidence="7">
    <location>
        <begin position="112"/>
        <end position="129"/>
    </location>
</feature>
<feature type="transmembrane region" description="Helical" evidence="7">
    <location>
        <begin position="165"/>
        <end position="187"/>
    </location>
</feature>
<dbReference type="Gene3D" id="1.20.1740.10">
    <property type="entry name" value="Amino acid/polyamine transporter I"/>
    <property type="match status" value="1"/>
</dbReference>
<dbReference type="STRING" id="879819.A0A0J0XS44"/>
<accession>A0A0J0XS44</accession>
<dbReference type="GeneID" id="28983247"/>
<evidence type="ECO:0000313" key="9">
    <source>
        <dbReference type="EMBL" id="KLT43887.1"/>
    </source>
</evidence>
<reference evidence="9 10" key="1">
    <citation type="submission" date="2015-03" db="EMBL/GenBank/DDBJ databases">
        <title>Genomics and transcriptomics of the oil-accumulating basidiomycete yeast T. oleaginosus allow insights into substrate utilization and the diverse evolutionary trajectories of mating systems in fungi.</title>
        <authorList>
            <consortium name="DOE Joint Genome Institute"/>
            <person name="Kourist R."/>
            <person name="Kracht O."/>
            <person name="Bracharz F."/>
            <person name="Lipzen A."/>
            <person name="Nolan M."/>
            <person name="Ohm R."/>
            <person name="Grigoriev I."/>
            <person name="Sun S."/>
            <person name="Heitman J."/>
            <person name="Bruck T."/>
            <person name="Nowrousian M."/>
        </authorList>
    </citation>
    <scope>NUCLEOTIDE SEQUENCE [LARGE SCALE GENOMIC DNA]</scope>
    <source>
        <strain evidence="9 10">IBC0246</strain>
    </source>
</reference>
<dbReference type="PANTHER" id="PTHR43341:SF12">
    <property type="entry name" value="AMINO ACID TRANSPORTER (EUROFUNG)"/>
    <property type="match status" value="1"/>
</dbReference>
<feature type="transmembrane region" description="Helical" evidence="7">
    <location>
        <begin position="196"/>
        <end position="217"/>
    </location>
</feature>
<dbReference type="AlphaFoldDB" id="A0A0J0XS44"/>
<dbReference type="FunFam" id="1.20.1740.10:FF:000001">
    <property type="entry name" value="Amino acid permease"/>
    <property type="match status" value="1"/>
</dbReference>
<feature type="transmembrane region" description="Helical" evidence="7">
    <location>
        <begin position="437"/>
        <end position="461"/>
    </location>
</feature>
<dbReference type="Pfam" id="PF00324">
    <property type="entry name" value="AA_permease"/>
    <property type="match status" value="1"/>
</dbReference>
<proteinExistence type="predicted"/>
<dbReference type="GO" id="GO:0015171">
    <property type="term" value="F:amino acid transmembrane transporter activity"/>
    <property type="evidence" value="ECO:0007669"/>
    <property type="project" value="TreeGrafter"/>
</dbReference>
<evidence type="ECO:0000256" key="1">
    <source>
        <dbReference type="ARBA" id="ARBA00004141"/>
    </source>
</evidence>
<dbReference type="InterPro" id="IPR004841">
    <property type="entry name" value="AA-permease/SLC12A_dom"/>
</dbReference>
<evidence type="ECO:0000256" key="4">
    <source>
        <dbReference type="ARBA" id="ARBA00022970"/>
    </source>
</evidence>
<keyword evidence="10" id="KW-1185">Reference proteome</keyword>
<dbReference type="GO" id="GO:0016020">
    <property type="term" value="C:membrane"/>
    <property type="evidence" value="ECO:0007669"/>
    <property type="project" value="UniProtKB-SubCell"/>
</dbReference>
<dbReference type="PANTHER" id="PTHR43341">
    <property type="entry name" value="AMINO ACID PERMEASE"/>
    <property type="match status" value="1"/>
</dbReference>
<dbReference type="OrthoDB" id="3900342at2759"/>
<dbReference type="PROSITE" id="PS00218">
    <property type="entry name" value="AMINO_ACID_PERMEASE_1"/>
    <property type="match status" value="1"/>
</dbReference>
<keyword evidence="3 7" id="KW-0812">Transmembrane</keyword>
<gene>
    <name evidence="9" type="ORF">CC85DRAFT_284168</name>
</gene>
<keyword evidence="2" id="KW-0813">Transport</keyword>
<feature type="transmembrane region" description="Helical" evidence="7">
    <location>
        <begin position="313"/>
        <end position="334"/>
    </location>
</feature>
<evidence type="ECO:0000256" key="5">
    <source>
        <dbReference type="ARBA" id="ARBA00022989"/>
    </source>
</evidence>
<evidence type="ECO:0000313" key="10">
    <source>
        <dbReference type="Proteomes" id="UP000053611"/>
    </source>
</evidence>
<evidence type="ECO:0000256" key="6">
    <source>
        <dbReference type="ARBA" id="ARBA00023136"/>
    </source>
</evidence>
<feature type="transmembrane region" description="Helical" evidence="7">
    <location>
        <begin position="524"/>
        <end position="544"/>
    </location>
</feature>
<dbReference type="RefSeq" id="XP_018280378.1">
    <property type="nucleotide sequence ID" value="XM_018422644.1"/>
</dbReference>
<dbReference type="InterPro" id="IPR050524">
    <property type="entry name" value="APC_YAT"/>
</dbReference>